<dbReference type="AlphaFoldDB" id="A0AAD5NUL1"/>
<dbReference type="Proteomes" id="UP001064489">
    <property type="component" value="Chromosome 4"/>
</dbReference>
<name>A0AAD5NUL1_ACENE</name>
<comment type="caution">
    <text evidence="1">The sequence shown here is derived from an EMBL/GenBank/DDBJ whole genome shotgun (WGS) entry which is preliminary data.</text>
</comment>
<protein>
    <submittedName>
        <fullName evidence="1">Uncharacterized protein</fullName>
    </submittedName>
</protein>
<dbReference type="EMBL" id="JAJSOW010000101">
    <property type="protein sequence ID" value="KAI9181343.1"/>
    <property type="molecule type" value="Genomic_DNA"/>
</dbReference>
<sequence>MAIRNQRCSTVSTIDIWITSIARVPLLTAAIHHGTRSQKPTSTTFNMAPCNQRCSTVSAIDTQITSSGSSSIALASKITKKKRRMRLDRLITSANGKLHVDFSSRKPIGPIGPNAKKFFNEVGIVVTEHAPLNVGKWDDIPEEQIQLLINRVLSKFDVDISRQSYIKDWMLWRMKMRFNGFQHKNARREAQDAKIMELMSKFASSKF</sequence>
<dbReference type="PANTHER" id="PTHR33499">
    <property type="entry name" value="OS12G0282400 PROTEIN-RELATED"/>
    <property type="match status" value="1"/>
</dbReference>
<evidence type="ECO:0000313" key="2">
    <source>
        <dbReference type="Proteomes" id="UP001064489"/>
    </source>
</evidence>
<proteinExistence type="predicted"/>
<gene>
    <name evidence="1" type="ORF">LWI28_014079</name>
</gene>
<reference evidence="1" key="2">
    <citation type="submission" date="2023-02" db="EMBL/GenBank/DDBJ databases">
        <authorList>
            <person name="Swenson N.G."/>
            <person name="Wegrzyn J.L."/>
            <person name="Mcevoy S.L."/>
        </authorList>
    </citation>
    <scope>NUCLEOTIDE SEQUENCE</scope>
    <source>
        <strain evidence="1">91603</strain>
        <tissue evidence="1">Leaf</tissue>
    </source>
</reference>
<organism evidence="1 2">
    <name type="scientific">Acer negundo</name>
    <name type="common">Box elder</name>
    <dbReference type="NCBI Taxonomy" id="4023"/>
    <lineage>
        <taxon>Eukaryota</taxon>
        <taxon>Viridiplantae</taxon>
        <taxon>Streptophyta</taxon>
        <taxon>Embryophyta</taxon>
        <taxon>Tracheophyta</taxon>
        <taxon>Spermatophyta</taxon>
        <taxon>Magnoliopsida</taxon>
        <taxon>eudicotyledons</taxon>
        <taxon>Gunneridae</taxon>
        <taxon>Pentapetalae</taxon>
        <taxon>rosids</taxon>
        <taxon>malvids</taxon>
        <taxon>Sapindales</taxon>
        <taxon>Sapindaceae</taxon>
        <taxon>Hippocastanoideae</taxon>
        <taxon>Acereae</taxon>
        <taxon>Acer</taxon>
    </lineage>
</organism>
<dbReference type="PANTHER" id="PTHR33499:SF11">
    <property type="entry name" value="NO APICAL MERISTEM-ASSOCIATED C-TERMINAL DOMAIN-CONTAINING PROTEIN"/>
    <property type="match status" value="1"/>
</dbReference>
<evidence type="ECO:0000313" key="1">
    <source>
        <dbReference type="EMBL" id="KAI9181343.1"/>
    </source>
</evidence>
<keyword evidence="2" id="KW-1185">Reference proteome</keyword>
<reference evidence="1" key="1">
    <citation type="journal article" date="2022" name="Plant J.">
        <title>Strategies of tolerance reflected in two North American maple genomes.</title>
        <authorList>
            <person name="McEvoy S.L."/>
            <person name="Sezen U.U."/>
            <person name="Trouern-Trend A."/>
            <person name="McMahon S.M."/>
            <person name="Schaberg P.G."/>
            <person name="Yang J."/>
            <person name="Wegrzyn J.L."/>
            <person name="Swenson N.G."/>
        </authorList>
    </citation>
    <scope>NUCLEOTIDE SEQUENCE</scope>
    <source>
        <strain evidence="1">91603</strain>
    </source>
</reference>
<accession>A0AAD5NUL1</accession>